<reference evidence="1 2" key="1">
    <citation type="submission" date="2020-11" db="EMBL/GenBank/DDBJ databases">
        <authorList>
            <person name="Peeters C."/>
        </authorList>
    </citation>
    <scope>NUCLEOTIDE SEQUENCE [LARGE SCALE GENOMIC DNA]</scope>
    <source>
        <strain evidence="1 2">LMG 8286</strain>
    </source>
</reference>
<dbReference type="Proteomes" id="UP000789359">
    <property type="component" value="Unassembled WGS sequence"/>
</dbReference>
<dbReference type="RefSeq" id="WP_230056192.1">
    <property type="nucleotide sequence ID" value="NZ_CAJHOE010000001.1"/>
</dbReference>
<evidence type="ECO:0008006" key="3">
    <source>
        <dbReference type="Google" id="ProtNLM"/>
    </source>
</evidence>
<accession>A0ABN7K214</accession>
<keyword evidence="2" id="KW-1185">Reference proteome</keyword>
<comment type="caution">
    <text evidence="1">The sequence shown here is derived from an EMBL/GenBank/DDBJ whole genome shotgun (WGS) entry which is preliminary data.</text>
</comment>
<dbReference type="EMBL" id="CAJHOE010000001">
    <property type="protein sequence ID" value="CAD7286573.1"/>
    <property type="molecule type" value="Genomic_DNA"/>
</dbReference>
<evidence type="ECO:0000313" key="2">
    <source>
        <dbReference type="Proteomes" id="UP000789359"/>
    </source>
</evidence>
<protein>
    <recommendedName>
        <fullName evidence="3">PA14 domain-containing protein</fullName>
    </recommendedName>
</protein>
<name>A0ABN7K214_9BACT</name>
<dbReference type="Gene3D" id="3.90.182.10">
    <property type="entry name" value="Toxin - Anthrax Protective Antigen,domain 1"/>
    <property type="match status" value="1"/>
</dbReference>
<dbReference type="SUPFAM" id="SSF56988">
    <property type="entry name" value="Anthrax protective antigen"/>
    <property type="match status" value="1"/>
</dbReference>
<evidence type="ECO:0000313" key="1">
    <source>
        <dbReference type="EMBL" id="CAD7286573.1"/>
    </source>
</evidence>
<sequence length="861" mass="98939">MHFWRHILLTLFICVTAFGVVAEISNGIDCEQKDSKCGLKAYYKDGDAGIFKKLNFKGTSPVYASKFSPLNVDENGGFYIDENINFNFSPKQNDRYFYPYKSLADPLNAPLQISQKSWSVEWKGYIYVQDTGTYAFFTDDNSVNFSVTLNDKKLQTISLKELFLTSNNLDISKNFIKLTQGYHDINIKLNTNSKDAVFSLLWLNYTNPEKTTGRAKFKNPQNIFEYMRVIGKDSFSWQVPHVSTNLSSDEVRVIDERFFIQDKSSEWKFYSPMVTKHAGKAYRYCLVAKNGANSHQIFDIYAKYTNTTIKNNKSNINYEFSKKLASIRANECFLQSFEASKAVVLGAFKNGESKTKVLEYLKDHYDDDDAFAVLPANFMLQTDDTSAFKAGKKASWHIIANDINGKISKTYSTKLTQKTINLNKREILTNTLTPKPNDDSCKTDVKEVSLVPSIIFNGGVSTQEDVIFDDVVSFEINILDDEFSQIDSQKYQNFSTQDDFKKAKTIEQVKKYGYECKDILIKGITAGLSSDGLVSCYVKNADDVTLDVLPTSFDINASISGAFDENFVYVNDNNKSSHSQMSASLILEFLAKSYNGKELKNFTKNCYAKDILVEILHEKDEKFYFLQENNGTFVIKKELFRDGKAKQALAFNFNKSDNKEPFLIDASKFEIKNLYTKDNKNLATNQQNSDKKVAFLNARVYSALHELNFNDIKVDEHYGFFCEKNCDLIENFDFFGELMPASSNWRTNKKHSENFDIAKNYESLFVGSDESKFKGAGKLENGIRELTFENNSQKEGLKDKISPIFDDNITWFEQKPYFWLRLYRQDDAWHGKSYNTNGEQKSVGEFIYKTIQERKNRRIEW</sequence>
<gene>
    <name evidence="1" type="ORF">LMG8286_00406</name>
</gene>
<organism evidence="1 2">
    <name type="scientific">Campylobacter suis</name>
    <dbReference type="NCBI Taxonomy" id="2790657"/>
    <lineage>
        <taxon>Bacteria</taxon>
        <taxon>Pseudomonadati</taxon>
        <taxon>Campylobacterota</taxon>
        <taxon>Epsilonproteobacteria</taxon>
        <taxon>Campylobacterales</taxon>
        <taxon>Campylobacteraceae</taxon>
        <taxon>Campylobacter</taxon>
    </lineage>
</organism>
<proteinExistence type="predicted"/>